<dbReference type="AlphaFoldDB" id="H3KH30"/>
<evidence type="ECO:0000313" key="2">
    <source>
        <dbReference type="EMBL" id="EHY30579.1"/>
    </source>
</evidence>
<comment type="caution">
    <text evidence="2">The sequence shown here is derived from an EMBL/GenBank/DDBJ whole genome shotgun (WGS) entry which is preliminary data.</text>
</comment>
<accession>H3KH30</accession>
<gene>
    <name evidence="2" type="ORF">HMPREF9440_02069</name>
</gene>
<name>H3KH30_9BURK</name>
<organism evidence="2 3">
    <name type="scientific">Sutterella parvirubra YIT 11816</name>
    <dbReference type="NCBI Taxonomy" id="762967"/>
    <lineage>
        <taxon>Bacteria</taxon>
        <taxon>Pseudomonadati</taxon>
        <taxon>Pseudomonadota</taxon>
        <taxon>Betaproteobacteria</taxon>
        <taxon>Burkholderiales</taxon>
        <taxon>Sutterellaceae</taxon>
        <taxon>Sutterella</taxon>
    </lineage>
</organism>
<evidence type="ECO:0000313" key="3">
    <source>
        <dbReference type="Proteomes" id="UP000004956"/>
    </source>
</evidence>
<dbReference type="STRING" id="762967.HMPREF9440_02069"/>
<feature type="region of interest" description="Disordered" evidence="1">
    <location>
        <begin position="34"/>
        <end position="98"/>
    </location>
</feature>
<dbReference type="EMBL" id="AFBQ01000310">
    <property type="protein sequence ID" value="EHY30579.1"/>
    <property type="molecule type" value="Genomic_DNA"/>
</dbReference>
<evidence type="ECO:0000256" key="1">
    <source>
        <dbReference type="SAM" id="MobiDB-lite"/>
    </source>
</evidence>
<keyword evidence="3" id="KW-1185">Reference proteome</keyword>
<dbReference type="HOGENOM" id="CLU_1509864_0_0_4"/>
<protein>
    <submittedName>
        <fullName evidence="2">Uncharacterized protein</fullName>
    </submittedName>
</protein>
<feature type="compositionally biased region" description="Polar residues" evidence="1">
    <location>
        <begin position="77"/>
        <end position="98"/>
    </location>
</feature>
<feature type="compositionally biased region" description="Basic and acidic residues" evidence="1">
    <location>
        <begin position="50"/>
        <end position="64"/>
    </location>
</feature>
<dbReference type="Proteomes" id="UP000004956">
    <property type="component" value="Unassembled WGS sequence"/>
</dbReference>
<reference evidence="2 3" key="1">
    <citation type="submission" date="2011-11" db="EMBL/GenBank/DDBJ databases">
        <authorList>
            <person name="Weinstock G."/>
            <person name="Sodergren E."/>
            <person name="Clifton S."/>
            <person name="Fulton L."/>
            <person name="Fulton B."/>
            <person name="Courtney L."/>
            <person name="Fronick C."/>
            <person name="Harrison M."/>
            <person name="Strong C."/>
            <person name="Farmer C."/>
            <person name="Delahaunty K."/>
            <person name="Markovic C."/>
            <person name="Hall O."/>
            <person name="Minx P."/>
            <person name="Tomlinson C."/>
            <person name="Mitreva M."/>
            <person name="Hou S."/>
            <person name="Chen J."/>
            <person name="Wollam A."/>
            <person name="Pepin K.H."/>
            <person name="Johnson M."/>
            <person name="Bhonagiri V."/>
            <person name="Zhang X."/>
            <person name="Suruliraj S."/>
            <person name="Warren W."/>
            <person name="Chinwalla A."/>
            <person name="Mardis E.R."/>
            <person name="Wilson R.K."/>
        </authorList>
    </citation>
    <scope>NUCLEOTIDE SEQUENCE [LARGE SCALE GENOMIC DNA]</scope>
    <source>
        <strain evidence="2 3">YIT 11816</strain>
    </source>
</reference>
<proteinExistence type="predicted"/>
<sequence length="178" mass="20247">MPNSFRGFDFEWEETLVGAVRLKVERTVQTWRSRPEQNVAADGPGTGAGETRRTKTTGKAERGRVKLNGNRRRIQKPNGSINETNRANELKTQNEPSERPQTSFLVLNIIVVMLNYEISSVESLPVWAFQPAFPIRRHRRLNPGLQVFFRASYTDLPAVNPPHRSSLKRTPQPFIVPA</sequence>